<reference evidence="1 2" key="1">
    <citation type="submission" date="2020-07" db="EMBL/GenBank/DDBJ databases">
        <authorList>
            <person name="Sun Q."/>
        </authorList>
    </citation>
    <scope>NUCLEOTIDE SEQUENCE [LARGE SCALE GENOMIC DNA]</scope>
    <source>
        <strain evidence="1 2">CGMCC 1.13654</strain>
    </source>
</reference>
<protein>
    <submittedName>
        <fullName evidence="1">Uncharacterized protein</fullName>
    </submittedName>
</protein>
<accession>A0A838KZ15</accession>
<dbReference type="Proteomes" id="UP000570166">
    <property type="component" value="Unassembled WGS sequence"/>
</dbReference>
<dbReference type="EMBL" id="JACEIB010000001">
    <property type="protein sequence ID" value="MBA2932513.1"/>
    <property type="molecule type" value="Genomic_DNA"/>
</dbReference>
<evidence type="ECO:0000313" key="1">
    <source>
        <dbReference type="EMBL" id="MBA2932513.1"/>
    </source>
</evidence>
<comment type="caution">
    <text evidence="1">The sequence shown here is derived from an EMBL/GenBank/DDBJ whole genome shotgun (WGS) entry which is preliminary data.</text>
</comment>
<name>A0A838KZ15_9SPHN</name>
<organism evidence="1 2">
    <name type="scientific">Sphingomonas chungangi</name>
    <dbReference type="NCBI Taxonomy" id="2683589"/>
    <lineage>
        <taxon>Bacteria</taxon>
        <taxon>Pseudomonadati</taxon>
        <taxon>Pseudomonadota</taxon>
        <taxon>Alphaproteobacteria</taxon>
        <taxon>Sphingomonadales</taxon>
        <taxon>Sphingomonadaceae</taxon>
        <taxon>Sphingomonas</taxon>
    </lineage>
</organism>
<dbReference type="RefSeq" id="WP_160364636.1">
    <property type="nucleotide sequence ID" value="NZ_JACEIB010000001.1"/>
</dbReference>
<gene>
    <name evidence="1" type="ORF">HZF05_00260</name>
</gene>
<proteinExistence type="predicted"/>
<keyword evidence="2" id="KW-1185">Reference proteome</keyword>
<dbReference type="AlphaFoldDB" id="A0A838KZ15"/>
<evidence type="ECO:0000313" key="2">
    <source>
        <dbReference type="Proteomes" id="UP000570166"/>
    </source>
</evidence>
<sequence>MSGSLSRAAPVRFLIAVAAVWTTGRGVALFGWGPPSTLPSQPRRIVANMPTVPSLLARRSPPLFQGLARRPFPFLLRTAYRAPVPSVISPMWRSASEPLRSLADEDYRASQLLMLAAYSSGSGRIYRRSSGLSEAAASVGQPSDKRFSGSAWAFLRGGGRANSLSPGQIGGGQSGARILYRIDRHLSAAARISTAIGGARQTEAAIGFDWKPIDALPIHLMAERRIAIDRGGRNAWTLGAAGGVDDVRIAPGWRLDAYGEAGAVGARRRDLYADGAARIARAIDLGGGKSLAIGGGAWGAAQPGASRLDIGPSVVLRLPVERHAVAVALDWRERVLGHDNPGSGPALTIATDF</sequence>